<organism evidence="3 4">
    <name type="scientific">Cupriavidus nantongensis</name>
    <dbReference type="NCBI Taxonomy" id="1796606"/>
    <lineage>
        <taxon>Bacteria</taxon>
        <taxon>Pseudomonadati</taxon>
        <taxon>Pseudomonadota</taxon>
        <taxon>Betaproteobacteria</taxon>
        <taxon>Burkholderiales</taxon>
        <taxon>Burkholderiaceae</taxon>
        <taxon>Cupriavidus</taxon>
    </lineage>
</organism>
<feature type="transmembrane region" description="Helical" evidence="2">
    <location>
        <begin position="52"/>
        <end position="72"/>
    </location>
</feature>
<dbReference type="Gene3D" id="3.90.20.10">
    <property type="match status" value="1"/>
</dbReference>
<accession>A0A142JGC0</accession>
<gene>
    <name evidence="3" type="ORF">A2G96_04905</name>
</gene>
<dbReference type="Proteomes" id="UP000075238">
    <property type="component" value="Chromosome 1"/>
</dbReference>
<dbReference type="AlphaFoldDB" id="A0A142JGC0"/>
<keyword evidence="2" id="KW-0472">Membrane</keyword>
<evidence type="ECO:0000313" key="3">
    <source>
        <dbReference type="EMBL" id="AMR77132.1"/>
    </source>
</evidence>
<keyword evidence="1" id="KW-0175">Coiled coil</keyword>
<evidence type="ECO:0000313" key="4">
    <source>
        <dbReference type="Proteomes" id="UP000075238"/>
    </source>
</evidence>
<keyword evidence="2" id="KW-1133">Transmembrane helix</keyword>
<reference evidence="3 4" key="1">
    <citation type="submission" date="2016-03" db="EMBL/GenBank/DDBJ databases">
        <title>Complete genome sequence of a novel chlorpyrifos degrading bacterium, Cupriavidus nantongensis sp. X1.</title>
        <authorList>
            <person name="Fang L."/>
        </authorList>
    </citation>
    <scope>NUCLEOTIDE SEQUENCE [LARGE SCALE GENOMIC DNA]</scope>
    <source>
        <strain evidence="3 4">X1</strain>
    </source>
</reference>
<evidence type="ECO:0000256" key="1">
    <source>
        <dbReference type="SAM" id="Coils"/>
    </source>
</evidence>
<sequence>MTTSKPTAGRQPFRHDARRLDRDEMKRIATRQVRIELEARQEKNAAKPVNPAMVVTGILAGIAFVFSVMSWLNESTQDKIDKATGPLASGITEMDRRLTGRLDAVDARIDRLEVRVEKEFENVNAKLESVNAKVDNVNTKVENLNAKVENLNAKVENINAKLDLVLKRR</sequence>
<protein>
    <submittedName>
        <fullName evidence="3">Uncharacterized protein</fullName>
    </submittedName>
</protein>
<keyword evidence="2" id="KW-0812">Transmembrane</keyword>
<dbReference type="KEGG" id="cnan:A2G96_04905"/>
<keyword evidence="4" id="KW-1185">Reference proteome</keyword>
<dbReference type="EMBL" id="CP014844">
    <property type="protein sequence ID" value="AMR77132.1"/>
    <property type="molecule type" value="Genomic_DNA"/>
</dbReference>
<dbReference type="STRING" id="1796606.A2G96_04905"/>
<evidence type="ECO:0000256" key="2">
    <source>
        <dbReference type="SAM" id="Phobius"/>
    </source>
</evidence>
<name>A0A142JGC0_9BURK</name>
<proteinExistence type="predicted"/>
<feature type="coiled-coil region" evidence="1">
    <location>
        <begin position="102"/>
        <end position="168"/>
    </location>
</feature>